<dbReference type="AlphaFoldDB" id="G7KDR9"/>
<dbReference type="eggNOG" id="ENOG502QQN6">
    <property type="taxonomic scope" value="Eukaryota"/>
</dbReference>
<dbReference type="InterPro" id="IPR008930">
    <property type="entry name" value="Terpenoid_cyclase/PrenylTrfase"/>
</dbReference>
<dbReference type="SUPFAM" id="SSF48576">
    <property type="entry name" value="Terpenoid synthases"/>
    <property type="match status" value="1"/>
</dbReference>
<dbReference type="Proteomes" id="UP000002051">
    <property type="component" value="Chromosome 5"/>
</dbReference>
<sequence>MWVLDRLEHLGISRYFRQEIKESVNYVSSVNVQDIDDITMGFRLLRLHGHQVSPDVFKHFEKSGEFFCFAGQLNQAVTGMFNLYRASQVLFQEEKILEDAKNFSANYLTKKRAANKLLDKWIIIKDLPGEVGYALDVPWYASLPRLETRFYLEQYGGENDVWIGKTLYRMPYMNNDIYLELAKLDYNNCQAMHYNEWEEEIQRWYMESELEGFGLSKKSLLIAYYVAAASIFEPERSLERLAWAKTTALLQILESNFKDDETKSAFVDQFNKCINGGVYSIKGLDKNKREEKLMGILLTTLDYLGLQMFMHQN</sequence>
<dbReference type="FunFam" id="1.50.10.130:FF:000002">
    <property type="entry name" value="Ent-copalyl diphosphate synthase, chloroplastic"/>
    <property type="match status" value="1"/>
</dbReference>
<dbReference type="EnsemblPlants" id="AES95836">
    <property type="protein sequence ID" value="AES95836"/>
    <property type="gene ID" value="MTR_5g030050"/>
</dbReference>
<evidence type="ECO:0000313" key="3">
    <source>
        <dbReference type="EMBL" id="AES95836.2"/>
    </source>
</evidence>
<proteinExistence type="predicted"/>
<name>G7KDR9_MEDTR</name>
<accession>A0A0C3XFQ1</accession>
<dbReference type="SUPFAM" id="SSF48239">
    <property type="entry name" value="Terpenoid cyclases/Protein prenyltransferases"/>
    <property type="match status" value="1"/>
</dbReference>
<dbReference type="GO" id="GO:0009686">
    <property type="term" value="P:gibberellin biosynthetic process"/>
    <property type="evidence" value="ECO:0000318"/>
    <property type="project" value="GO_Central"/>
</dbReference>
<dbReference type="InterPro" id="IPR036965">
    <property type="entry name" value="Terpene_synth_N_sf"/>
</dbReference>
<evidence type="ECO:0000259" key="2">
    <source>
        <dbReference type="Pfam" id="PF01397"/>
    </source>
</evidence>
<reference evidence="4" key="3">
    <citation type="submission" date="2015-04" db="UniProtKB">
        <authorList>
            <consortium name="EnsemblPlants"/>
        </authorList>
    </citation>
    <scope>IDENTIFICATION</scope>
    <source>
        <strain evidence="4">cv. Jemalong A17</strain>
    </source>
</reference>
<dbReference type="HOGENOM" id="CLU_889561_0_0_1"/>
<dbReference type="InterPro" id="IPR001906">
    <property type="entry name" value="Terpene_synth_N"/>
</dbReference>
<evidence type="ECO:0000256" key="1">
    <source>
        <dbReference type="ARBA" id="ARBA00001946"/>
    </source>
</evidence>
<evidence type="ECO:0000313" key="5">
    <source>
        <dbReference type="Proteomes" id="UP000002051"/>
    </source>
</evidence>
<dbReference type="PANTHER" id="PTHR31739:SF27">
    <property type="entry name" value="COPALYLDIPHOSPHATE SYNTHASE"/>
    <property type="match status" value="1"/>
</dbReference>
<dbReference type="GO" id="GO:0000287">
    <property type="term" value="F:magnesium ion binding"/>
    <property type="evidence" value="ECO:0000318"/>
    <property type="project" value="GO_Central"/>
</dbReference>
<dbReference type="STRING" id="3880.G7KDR9"/>
<dbReference type="PANTHER" id="PTHR31739">
    <property type="entry name" value="ENT-COPALYL DIPHOSPHATE SYNTHASE, CHLOROPLASTIC"/>
    <property type="match status" value="1"/>
</dbReference>
<dbReference type="EMBL" id="CM001221">
    <property type="protein sequence ID" value="AES95836.2"/>
    <property type="molecule type" value="Genomic_DNA"/>
</dbReference>
<organism evidence="3 5">
    <name type="scientific">Medicago truncatula</name>
    <name type="common">Barrel medic</name>
    <name type="synonym">Medicago tribuloides</name>
    <dbReference type="NCBI Taxonomy" id="3880"/>
    <lineage>
        <taxon>Eukaryota</taxon>
        <taxon>Viridiplantae</taxon>
        <taxon>Streptophyta</taxon>
        <taxon>Embryophyta</taxon>
        <taxon>Tracheophyta</taxon>
        <taxon>Spermatophyta</taxon>
        <taxon>Magnoliopsida</taxon>
        <taxon>eudicotyledons</taxon>
        <taxon>Gunneridae</taxon>
        <taxon>Pentapetalae</taxon>
        <taxon>rosids</taxon>
        <taxon>fabids</taxon>
        <taxon>Fabales</taxon>
        <taxon>Fabaceae</taxon>
        <taxon>Papilionoideae</taxon>
        <taxon>50 kb inversion clade</taxon>
        <taxon>NPAAA clade</taxon>
        <taxon>Hologalegina</taxon>
        <taxon>IRL clade</taxon>
        <taxon>Trifolieae</taxon>
        <taxon>Medicago</taxon>
    </lineage>
</organism>
<accession>G7KDR9</accession>
<dbReference type="Gene3D" id="1.50.10.130">
    <property type="entry name" value="Terpene synthase, N-terminal domain"/>
    <property type="match status" value="1"/>
</dbReference>
<dbReference type="Pfam" id="PF01397">
    <property type="entry name" value="Terpene_synth"/>
    <property type="match status" value="1"/>
</dbReference>
<dbReference type="PaxDb" id="3880-AES95836"/>
<reference evidence="3 5" key="2">
    <citation type="journal article" date="2014" name="BMC Genomics">
        <title>An improved genome release (version Mt4.0) for the model legume Medicago truncatula.</title>
        <authorList>
            <person name="Tang H."/>
            <person name="Krishnakumar V."/>
            <person name="Bidwell S."/>
            <person name="Rosen B."/>
            <person name="Chan A."/>
            <person name="Zhou S."/>
            <person name="Gentzbittel L."/>
            <person name="Childs K.L."/>
            <person name="Yandell M."/>
            <person name="Gundlach H."/>
            <person name="Mayer K.F."/>
            <person name="Schwartz D.C."/>
            <person name="Town C.D."/>
        </authorList>
    </citation>
    <scope>GENOME REANNOTATION</scope>
    <source>
        <strain evidence="4 5">cv. Jemalong A17</strain>
    </source>
</reference>
<dbReference type="Gene3D" id="1.10.600.10">
    <property type="entry name" value="Farnesyl Diphosphate Synthase"/>
    <property type="match status" value="1"/>
</dbReference>
<protein>
    <submittedName>
        <fullName evidence="3">Copalyldiphosphate synthase</fullName>
    </submittedName>
</protein>
<dbReference type="InterPro" id="IPR008949">
    <property type="entry name" value="Isoprenoid_synthase_dom_sf"/>
</dbReference>
<feature type="domain" description="Terpene synthase N-terminal" evidence="2">
    <location>
        <begin position="1"/>
        <end position="135"/>
    </location>
</feature>
<keyword evidence="5" id="KW-1185">Reference proteome</keyword>
<evidence type="ECO:0000313" key="4">
    <source>
        <dbReference type="EnsemblPlants" id="AES95836"/>
    </source>
</evidence>
<reference evidence="3 5" key="1">
    <citation type="journal article" date="2011" name="Nature">
        <title>The Medicago genome provides insight into the evolution of rhizobial symbioses.</title>
        <authorList>
            <person name="Young N.D."/>
            <person name="Debelle F."/>
            <person name="Oldroyd G.E."/>
            <person name="Geurts R."/>
            <person name="Cannon S.B."/>
            <person name="Udvardi M.K."/>
            <person name="Benedito V.A."/>
            <person name="Mayer K.F."/>
            <person name="Gouzy J."/>
            <person name="Schoof H."/>
            <person name="Van de Peer Y."/>
            <person name="Proost S."/>
            <person name="Cook D.R."/>
            <person name="Meyers B.C."/>
            <person name="Spannagl M."/>
            <person name="Cheung F."/>
            <person name="De Mita S."/>
            <person name="Krishnakumar V."/>
            <person name="Gundlach H."/>
            <person name="Zhou S."/>
            <person name="Mudge J."/>
            <person name="Bharti A.K."/>
            <person name="Murray J.D."/>
            <person name="Naoumkina M.A."/>
            <person name="Rosen B."/>
            <person name="Silverstein K.A."/>
            <person name="Tang H."/>
            <person name="Rombauts S."/>
            <person name="Zhao P.X."/>
            <person name="Zhou P."/>
            <person name="Barbe V."/>
            <person name="Bardou P."/>
            <person name="Bechner M."/>
            <person name="Bellec A."/>
            <person name="Berger A."/>
            <person name="Berges H."/>
            <person name="Bidwell S."/>
            <person name="Bisseling T."/>
            <person name="Choisne N."/>
            <person name="Couloux A."/>
            <person name="Denny R."/>
            <person name="Deshpande S."/>
            <person name="Dai X."/>
            <person name="Doyle J.J."/>
            <person name="Dudez A.M."/>
            <person name="Farmer A.D."/>
            <person name="Fouteau S."/>
            <person name="Franken C."/>
            <person name="Gibelin C."/>
            <person name="Gish J."/>
            <person name="Goldstein S."/>
            <person name="Gonzalez A.J."/>
            <person name="Green P.J."/>
            <person name="Hallab A."/>
            <person name="Hartog M."/>
            <person name="Hua A."/>
            <person name="Humphray S.J."/>
            <person name="Jeong D.H."/>
            <person name="Jing Y."/>
            <person name="Jocker A."/>
            <person name="Kenton S.M."/>
            <person name="Kim D.J."/>
            <person name="Klee K."/>
            <person name="Lai H."/>
            <person name="Lang C."/>
            <person name="Lin S."/>
            <person name="Macmil S.L."/>
            <person name="Magdelenat G."/>
            <person name="Matthews L."/>
            <person name="McCorrison J."/>
            <person name="Monaghan E.L."/>
            <person name="Mun J.H."/>
            <person name="Najar F.Z."/>
            <person name="Nicholson C."/>
            <person name="Noirot C."/>
            <person name="O'Bleness M."/>
            <person name="Paule C.R."/>
            <person name="Poulain J."/>
            <person name="Prion F."/>
            <person name="Qin B."/>
            <person name="Qu C."/>
            <person name="Retzel E.F."/>
            <person name="Riddle C."/>
            <person name="Sallet E."/>
            <person name="Samain S."/>
            <person name="Samson N."/>
            <person name="Sanders I."/>
            <person name="Saurat O."/>
            <person name="Scarpelli C."/>
            <person name="Schiex T."/>
            <person name="Segurens B."/>
            <person name="Severin A.J."/>
            <person name="Sherrier D.J."/>
            <person name="Shi R."/>
            <person name="Sims S."/>
            <person name="Singer S.R."/>
            <person name="Sinharoy S."/>
            <person name="Sterck L."/>
            <person name="Viollet A."/>
            <person name="Wang B.B."/>
            <person name="Wang K."/>
            <person name="Wang M."/>
            <person name="Wang X."/>
            <person name="Warfsmann J."/>
            <person name="Weissenbach J."/>
            <person name="White D.D."/>
            <person name="White J.D."/>
            <person name="Wiley G.B."/>
            <person name="Wincker P."/>
            <person name="Xing Y."/>
            <person name="Yang L."/>
            <person name="Yao Z."/>
            <person name="Ying F."/>
            <person name="Zhai J."/>
            <person name="Zhou L."/>
            <person name="Zuber A."/>
            <person name="Denarie J."/>
            <person name="Dixon R.A."/>
            <person name="May G.D."/>
            <person name="Schwartz D.C."/>
            <person name="Rogers J."/>
            <person name="Quetier F."/>
            <person name="Town C.D."/>
            <person name="Roe B.A."/>
        </authorList>
    </citation>
    <scope>NUCLEOTIDE SEQUENCE [LARGE SCALE GENOMIC DNA]</scope>
    <source>
        <strain evidence="3">A17</strain>
        <strain evidence="4 5">cv. Jemalong A17</strain>
    </source>
</reference>
<dbReference type="GO" id="GO:0009507">
    <property type="term" value="C:chloroplast"/>
    <property type="evidence" value="ECO:0000318"/>
    <property type="project" value="GO_Central"/>
</dbReference>
<gene>
    <name evidence="3" type="ordered locus">MTR_5g030050</name>
</gene>
<comment type="cofactor">
    <cofactor evidence="1">
        <name>Mg(2+)</name>
        <dbReference type="ChEBI" id="CHEBI:18420"/>
    </cofactor>
</comment>
<dbReference type="GO" id="GO:0010333">
    <property type="term" value="F:terpene synthase activity"/>
    <property type="evidence" value="ECO:0000318"/>
    <property type="project" value="GO_Central"/>
</dbReference>
<dbReference type="InterPro" id="IPR050148">
    <property type="entry name" value="Terpene_synthase-like"/>
</dbReference>